<comment type="subcellular location">
    <subcellularLocation>
        <location evidence="1">Mitochondrion inner membrane</location>
        <topology evidence="1">Multi-pass membrane protein</topology>
    </subcellularLocation>
</comment>
<dbReference type="OrthoDB" id="434783at2759"/>
<keyword evidence="7 12" id="KW-1133">Transmembrane helix</keyword>
<accession>A0A0D6EP08</accession>
<dbReference type="SUPFAM" id="SSF103506">
    <property type="entry name" value="Mitochondrial carrier"/>
    <property type="match status" value="1"/>
</dbReference>
<dbReference type="EMBL" id="CENE01000017">
    <property type="protein sequence ID" value="CEQ41787.1"/>
    <property type="molecule type" value="Genomic_DNA"/>
</dbReference>
<evidence type="ECO:0000313" key="14">
    <source>
        <dbReference type="Proteomes" id="UP000243876"/>
    </source>
</evidence>
<keyword evidence="6" id="KW-0999">Mitochondrion inner membrane</keyword>
<feature type="transmembrane region" description="Helical" evidence="12">
    <location>
        <begin position="12"/>
        <end position="32"/>
    </location>
</feature>
<dbReference type="InterPro" id="IPR051752">
    <property type="entry name" value="Mito_2-oxodicarb_carrier"/>
</dbReference>
<dbReference type="Gene3D" id="1.50.40.10">
    <property type="entry name" value="Mitochondrial carrier domain"/>
    <property type="match status" value="1"/>
</dbReference>
<proteinExistence type="inferred from homology"/>
<organism evidence="13 14">
    <name type="scientific">Sporidiobolus salmonicolor</name>
    <name type="common">Yeast-like fungus</name>
    <name type="synonym">Sporobolomyces salmonicolor</name>
    <dbReference type="NCBI Taxonomy" id="5005"/>
    <lineage>
        <taxon>Eukaryota</taxon>
        <taxon>Fungi</taxon>
        <taxon>Dikarya</taxon>
        <taxon>Basidiomycota</taxon>
        <taxon>Pucciniomycotina</taxon>
        <taxon>Microbotryomycetes</taxon>
        <taxon>Sporidiobolales</taxon>
        <taxon>Sporidiobolaceae</taxon>
        <taxon>Sporobolomyces</taxon>
    </lineage>
</organism>
<dbReference type="InterPro" id="IPR018108">
    <property type="entry name" value="MCP_transmembrane"/>
</dbReference>
<evidence type="ECO:0000256" key="2">
    <source>
        <dbReference type="ARBA" id="ARBA00006375"/>
    </source>
</evidence>
<keyword evidence="8" id="KW-0496">Mitochondrion</keyword>
<dbReference type="PROSITE" id="PS50920">
    <property type="entry name" value="SOLCAR"/>
    <property type="match status" value="3"/>
</dbReference>
<evidence type="ECO:0000256" key="1">
    <source>
        <dbReference type="ARBA" id="ARBA00004448"/>
    </source>
</evidence>
<dbReference type="Pfam" id="PF00153">
    <property type="entry name" value="Mito_carr"/>
    <property type="match status" value="3"/>
</dbReference>
<keyword evidence="4 10" id="KW-0812">Transmembrane</keyword>
<feature type="repeat" description="Solcar" evidence="10">
    <location>
        <begin position="7"/>
        <end position="97"/>
    </location>
</feature>
<evidence type="ECO:0000256" key="12">
    <source>
        <dbReference type="SAM" id="Phobius"/>
    </source>
</evidence>
<name>A0A0D6EP08_SPOSA</name>
<feature type="non-terminal residue" evidence="13">
    <location>
        <position position="1"/>
    </location>
</feature>
<dbReference type="Proteomes" id="UP000243876">
    <property type="component" value="Unassembled WGS sequence"/>
</dbReference>
<protein>
    <submittedName>
        <fullName evidence="13">SPOSA6832_03536-mRNA-1:cds</fullName>
    </submittedName>
</protein>
<comment type="similarity">
    <text evidence="2 11">Belongs to the mitochondrial carrier (TC 2.A.29) family.</text>
</comment>
<evidence type="ECO:0000256" key="8">
    <source>
        <dbReference type="ARBA" id="ARBA00023128"/>
    </source>
</evidence>
<dbReference type="PANTHER" id="PTHR46356:SF1">
    <property type="entry name" value="MITOCHONDRIAL 2-OXODICARBOXYLATE CARRIER"/>
    <property type="match status" value="1"/>
</dbReference>
<evidence type="ECO:0000256" key="6">
    <source>
        <dbReference type="ARBA" id="ARBA00022792"/>
    </source>
</evidence>
<evidence type="ECO:0000256" key="11">
    <source>
        <dbReference type="RuleBase" id="RU000488"/>
    </source>
</evidence>
<reference evidence="14" key="1">
    <citation type="submission" date="2015-02" db="EMBL/GenBank/DDBJ databases">
        <authorList>
            <person name="Gon?alves P."/>
        </authorList>
    </citation>
    <scope>NUCLEOTIDE SEQUENCE [LARGE SCALE GENOMIC DNA]</scope>
</reference>
<dbReference type="InterPro" id="IPR023395">
    <property type="entry name" value="MCP_dom_sf"/>
</dbReference>
<evidence type="ECO:0000256" key="7">
    <source>
        <dbReference type="ARBA" id="ARBA00022989"/>
    </source>
</evidence>
<evidence type="ECO:0000256" key="3">
    <source>
        <dbReference type="ARBA" id="ARBA00022448"/>
    </source>
</evidence>
<keyword evidence="9 10" id="KW-0472">Membrane</keyword>
<evidence type="ECO:0000256" key="9">
    <source>
        <dbReference type="ARBA" id="ARBA00023136"/>
    </source>
</evidence>
<feature type="repeat" description="Solcar" evidence="10">
    <location>
        <begin position="204"/>
        <end position="312"/>
    </location>
</feature>
<keyword evidence="3 11" id="KW-0813">Transport</keyword>
<evidence type="ECO:0000256" key="5">
    <source>
        <dbReference type="ARBA" id="ARBA00022737"/>
    </source>
</evidence>
<dbReference type="PANTHER" id="PTHR46356">
    <property type="entry name" value="MITOCHONDRIAL 2-OXODICARBOXYLATE CARRIER"/>
    <property type="match status" value="1"/>
</dbReference>
<dbReference type="GO" id="GO:0005743">
    <property type="term" value="C:mitochondrial inner membrane"/>
    <property type="evidence" value="ECO:0007669"/>
    <property type="project" value="UniProtKB-SubCell"/>
</dbReference>
<sequence length="322" mass="35032">MSDKKPLPFVYQFTAGAIAGVTELLCLYPLGVKTRMQLQVGKPVAGAEHYNGMVDCFRKIIAKEGAGRLYRGLVPPLMLEAPKRAVKFAANDFWGNTYKSALGTDKMTQGLSVLTGCSAGATESIVVVPFELVKIRLQDKNSTYKGPMDVVAQIVKKEGVFGLYAGLEPTFWRHVTWNGGYFGCIFQVRSLMPKAQTKSGQLFNDFISGAVGGFVGTAFNTPCERPRSTPPPRARLTRALSSLAVDVVKSRVQNSIKVAGATPKYNWTFPSLLLIAREEGVGALYSGFLPKVLRLAPGGGVLLLVVEFTLEMFRKQLGPPYI</sequence>
<evidence type="ECO:0000256" key="10">
    <source>
        <dbReference type="PROSITE-ProRule" id="PRU00282"/>
    </source>
</evidence>
<keyword evidence="5" id="KW-0677">Repeat</keyword>
<evidence type="ECO:0000313" key="13">
    <source>
        <dbReference type="EMBL" id="CEQ41787.1"/>
    </source>
</evidence>
<dbReference type="AlphaFoldDB" id="A0A0D6EP08"/>
<keyword evidence="14" id="KW-1185">Reference proteome</keyword>
<feature type="repeat" description="Solcar" evidence="10">
    <location>
        <begin position="107"/>
        <end position="191"/>
    </location>
</feature>
<gene>
    <name evidence="13" type="primary">SPOSA6832_03536</name>
</gene>
<evidence type="ECO:0000256" key="4">
    <source>
        <dbReference type="ARBA" id="ARBA00022692"/>
    </source>
</evidence>